<protein>
    <submittedName>
        <fullName evidence="2">Beta-lactamase-related domain-containing protein</fullName>
    </submittedName>
</protein>
<dbReference type="WBParaSite" id="JU765_v2.g4791.t1">
    <property type="protein sequence ID" value="JU765_v2.g4791.t1"/>
    <property type="gene ID" value="JU765_v2.g4791"/>
</dbReference>
<accession>A0AC34RA32</accession>
<proteinExistence type="predicted"/>
<sequence length="419" mass="47222">MERLRLASFANLKRSIFAWRISKRMADNIFGTCQTKYAKVEKVFRRNFADGWEREGASVAVYHKGNLVVDLHGGYADASSLLPWTTETRTVIFSATKAVGALCVAILVDRGHVKYDDLVTSFWPEFGQNGKANITVDWIMSHRAGLAAVEEKITLEDAKNPEKMAKIFERAKPNWEPGTKSGYHAITYGWLVDQIVRKVDPSKRGAAKFFREEVTEKHGIDFFMGLPQSEQHTVSRLTVPDRRYLLKEILYDPRVLIVVALLNLKTRNSLAQKILDNPDWIKLEKQFNTFNSPELHRLEQPAALGITKARDLGKIFALMLKGEIISKGLIENFKEPVVTGGLDEVIGAPMPKGHGFLYERHPVKPGKWLFGHPGYGGSTVMMDPEEDVVIAYVSNGLKTGMGELTRTYRLLRNAVFESL</sequence>
<name>A0AC34RA32_9BILA</name>
<organism evidence="1 2">
    <name type="scientific">Panagrolaimus sp. JU765</name>
    <dbReference type="NCBI Taxonomy" id="591449"/>
    <lineage>
        <taxon>Eukaryota</taxon>
        <taxon>Metazoa</taxon>
        <taxon>Ecdysozoa</taxon>
        <taxon>Nematoda</taxon>
        <taxon>Chromadorea</taxon>
        <taxon>Rhabditida</taxon>
        <taxon>Tylenchina</taxon>
        <taxon>Panagrolaimomorpha</taxon>
        <taxon>Panagrolaimoidea</taxon>
        <taxon>Panagrolaimidae</taxon>
        <taxon>Panagrolaimus</taxon>
    </lineage>
</organism>
<dbReference type="Proteomes" id="UP000887576">
    <property type="component" value="Unplaced"/>
</dbReference>
<evidence type="ECO:0000313" key="1">
    <source>
        <dbReference type="Proteomes" id="UP000887576"/>
    </source>
</evidence>
<reference evidence="2" key="1">
    <citation type="submission" date="2022-11" db="UniProtKB">
        <authorList>
            <consortium name="WormBaseParasite"/>
        </authorList>
    </citation>
    <scope>IDENTIFICATION</scope>
</reference>
<evidence type="ECO:0000313" key="2">
    <source>
        <dbReference type="WBParaSite" id="JU765_v2.g4791.t1"/>
    </source>
</evidence>